<gene>
    <name evidence="1" type="ORF">SDC9_200728</name>
</gene>
<name>A0A645INZ2_9ZZZZ</name>
<reference evidence="1" key="1">
    <citation type="submission" date="2019-08" db="EMBL/GenBank/DDBJ databases">
        <authorList>
            <person name="Kucharzyk K."/>
            <person name="Murdoch R.W."/>
            <person name="Higgins S."/>
            <person name="Loffler F."/>
        </authorList>
    </citation>
    <scope>NUCLEOTIDE SEQUENCE</scope>
</reference>
<evidence type="ECO:0000313" key="1">
    <source>
        <dbReference type="EMBL" id="MPN53065.1"/>
    </source>
</evidence>
<dbReference type="AlphaFoldDB" id="A0A645INZ2"/>
<sequence length="63" mass="7025">MLNDQGWIFAGEFDSKPIDLRNADVAAADRLADHIRHLTVCTGDDDTRGVRVFGRLVGKLDRN</sequence>
<accession>A0A645INZ2</accession>
<comment type="caution">
    <text evidence="1">The sequence shown here is derived from an EMBL/GenBank/DDBJ whole genome shotgun (WGS) entry which is preliminary data.</text>
</comment>
<proteinExistence type="predicted"/>
<organism evidence="1">
    <name type="scientific">bioreactor metagenome</name>
    <dbReference type="NCBI Taxonomy" id="1076179"/>
    <lineage>
        <taxon>unclassified sequences</taxon>
        <taxon>metagenomes</taxon>
        <taxon>ecological metagenomes</taxon>
    </lineage>
</organism>
<protein>
    <submittedName>
        <fullName evidence="1">Uncharacterized protein</fullName>
    </submittedName>
</protein>
<dbReference type="EMBL" id="VSSQ01119798">
    <property type="protein sequence ID" value="MPN53065.1"/>
    <property type="molecule type" value="Genomic_DNA"/>
</dbReference>